<evidence type="ECO:0000313" key="12">
    <source>
        <dbReference type="Proteomes" id="UP000818603"/>
    </source>
</evidence>
<evidence type="ECO:0000256" key="1">
    <source>
        <dbReference type="ARBA" id="ARBA00000085"/>
    </source>
</evidence>
<dbReference type="EMBL" id="VCJR02000001">
    <property type="protein sequence ID" value="NHK27677.1"/>
    <property type="molecule type" value="Genomic_DNA"/>
</dbReference>
<name>A0A8J3A1K4_9PROT</name>
<evidence type="ECO:0000313" key="10">
    <source>
        <dbReference type="EMBL" id="NHK27677.1"/>
    </source>
</evidence>
<reference evidence="9" key="1">
    <citation type="journal article" date="2014" name="Int. J. Syst. Evol. Microbiol.">
        <title>Complete genome sequence of Corynebacterium casei LMG S-19264T (=DSM 44701T), isolated from a smear-ripened cheese.</title>
        <authorList>
            <consortium name="US DOE Joint Genome Institute (JGI-PGF)"/>
            <person name="Walter F."/>
            <person name="Albersmeier A."/>
            <person name="Kalinowski J."/>
            <person name="Ruckert C."/>
        </authorList>
    </citation>
    <scope>NUCLEOTIDE SEQUENCE</scope>
    <source>
        <strain evidence="9">CGMCC 1.14984</strain>
    </source>
</reference>
<evidence type="ECO:0000256" key="4">
    <source>
        <dbReference type="ARBA" id="ARBA00022679"/>
    </source>
</evidence>
<keyword evidence="7" id="KW-0067">ATP-binding</keyword>
<dbReference type="GO" id="GO:0005524">
    <property type="term" value="F:ATP binding"/>
    <property type="evidence" value="ECO:0007669"/>
    <property type="project" value="UniProtKB-KW"/>
</dbReference>
<dbReference type="GO" id="GO:0004673">
    <property type="term" value="F:protein histidine kinase activity"/>
    <property type="evidence" value="ECO:0007669"/>
    <property type="project" value="UniProtKB-EC"/>
</dbReference>
<comment type="caution">
    <text evidence="9">The sequence shown here is derived from an EMBL/GenBank/DDBJ whole genome shotgun (WGS) entry which is preliminary data.</text>
</comment>
<dbReference type="EC" id="2.7.13.3" evidence="2"/>
<dbReference type="Proteomes" id="UP000621856">
    <property type="component" value="Unassembled WGS sequence"/>
</dbReference>
<reference evidence="10 12" key="2">
    <citation type="submission" date="2020-02" db="EMBL/GenBank/DDBJ databases">
        <title>Genome sequence of Parvularcula flava strain NH6-79.</title>
        <authorList>
            <person name="Abdul Karim M.H."/>
            <person name="Lam M.Q."/>
            <person name="Chen S.J."/>
            <person name="Yahya A."/>
            <person name="Shahir S."/>
            <person name="Shamsir M.S."/>
            <person name="Chong C.S."/>
        </authorList>
    </citation>
    <scope>NUCLEOTIDE SEQUENCE [LARGE SCALE GENOMIC DNA]</scope>
    <source>
        <strain evidence="10 12">NH6-79</strain>
    </source>
</reference>
<evidence type="ECO:0000313" key="11">
    <source>
        <dbReference type="Proteomes" id="UP000621856"/>
    </source>
</evidence>
<evidence type="ECO:0000256" key="5">
    <source>
        <dbReference type="ARBA" id="ARBA00022741"/>
    </source>
</evidence>
<protein>
    <recommendedName>
        <fullName evidence="2">histidine kinase</fullName>
        <ecNumber evidence="2">2.7.13.3</ecNumber>
    </recommendedName>
</protein>
<reference evidence="9" key="3">
    <citation type="submission" date="2020-09" db="EMBL/GenBank/DDBJ databases">
        <authorList>
            <person name="Sun Q."/>
            <person name="Zhou Y."/>
        </authorList>
    </citation>
    <scope>NUCLEOTIDE SEQUENCE</scope>
    <source>
        <strain evidence="9">CGMCC 1.14984</strain>
    </source>
</reference>
<comment type="catalytic activity">
    <reaction evidence="1">
        <text>ATP + protein L-histidine = ADP + protein N-phospho-L-histidine.</text>
        <dbReference type="EC" id="2.7.13.3"/>
    </reaction>
</comment>
<dbReference type="AlphaFoldDB" id="A0A8J3A1K4"/>
<dbReference type="SMART" id="SM00911">
    <property type="entry name" value="HWE_HK"/>
    <property type="match status" value="1"/>
</dbReference>
<dbReference type="PANTHER" id="PTHR41523:SF7">
    <property type="entry name" value="HISTIDINE KINASE"/>
    <property type="match status" value="1"/>
</dbReference>
<keyword evidence="4" id="KW-0808">Transferase</keyword>
<keyword evidence="3" id="KW-0597">Phosphoprotein</keyword>
<keyword evidence="6" id="KW-0418">Kinase</keyword>
<dbReference type="EMBL" id="BMGZ01000001">
    <property type="protein sequence ID" value="GGH96164.1"/>
    <property type="molecule type" value="Genomic_DNA"/>
</dbReference>
<dbReference type="Proteomes" id="UP000818603">
    <property type="component" value="Unassembled WGS sequence"/>
</dbReference>
<evidence type="ECO:0000256" key="6">
    <source>
        <dbReference type="ARBA" id="ARBA00022777"/>
    </source>
</evidence>
<evidence type="ECO:0000256" key="7">
    <source>
        <dbReference type="ARBA" id="ARBA00022840"/>
    </source>
</evidence>
<evidence type="ECO:0000313" key="9">
    <source>
        <dbReference type="EMBL" id="GGH96164.1"/>
    </source>
</evidence>
<dbReference type="InterPro" id="IPR036890">
    <property type="entry name" value="HATPase_C_sf"/>
</dbReference>
<dbReference type="InterPro" id="IPR011102">
    <property type="entry name" value="Sig_transdc_His_kinase_HWE"/>
</dbReference>
<dbReference type="RefSeq" id="WP_166426371.1">
    <property type="nucleotide sequence ID" value="NZ_BMGZ01000001.1"/>
</dbReference>
<accession>A0A8J3A1K4</accession>
<sequence length="175" mass="18832">MARQTFTGKEHRAERERFEARLSNLASAHDMLSNTHWEYTDIEQVISATMAGAGISSDRVTAQGDKGVILGPEQAVSMSMALHELATNAMKFGALSNDVGTISIVWALKDEGKAFELQWQEQGGPPISEPDYQGFGMTMVRKALANELQGDVVVTFSPAGLGCVVTAPLISETDS</sequence>
<feature type="domain" description="Signal transduction histidine kinase HWE region" evidence="8">
    <location>
        <begin position="1"/>
        <end position="66"/>
    </location>
</feature>
<evidence type="ECO:0000256" key="2">
    <source>
        <dbReference type="ARBA" id="ARBA00012438"/>
    </source>
</evidence>
<keyword evidence="5" id="KW-0547">Nucleotide-binding</keyword>
<evidence type="ECO:0000256" key="3">
    <source>
        <dbReference type="ARBA" id="ARBA00022553"/>
    </source>
</evidence>
<evidence type="ECO:0000259" key="8">
    <source>
        <dbReference type="SMART" id="SM00911"/>
    </source>
</evidence>
<dbReference type="SUPFAM" id="SSF55874">
    <property type="entry name" value="ATPase domain of HSP90 chaperone/DNA topoisomerase II/histidine kinase"/>
    <property type="match status" value="1"/>
</dbReference>
<proteinExistence type="predicted"/>
<dbReference type="Pfam" id="PF07536">
    <property type="entry name" value="HWE_HK"/>
    <property type="match status" value="1"/>
</dbReference>
<organism evidence="9 11">
    <name type="scientific">Aquisalinus luteolus</name>
    <dbReference type="NCBI Taxonomy" id="1566827"/>
    <lineage>
        <taxon>Bacteria</taxon>
        <taxon>Pseudomonadati</taxon>
        <taxon>Pseudomonadota</taxon>
        <taxon>Alphaproteobacteria</taxon>
        <taxon>Parvularculales</taxon>
        <taxon>Parvularculaceae</taxon>
        <taxon>Aquisalinus</taxon>
    </lineage>
</organism>
<keyword evidence="12" id="KW-1185">Reference proteome</keyword>
<gene>
    <name evidence="10" type="ORF">FF098_007170</name>
    <name evidence="9" type="ORF">GCM10011355_14420</name>
</gene>
<dbReference type="PANTHER" id="PTHR41523">
    <property type="entry name" value="TWO-COMPONENT SYSTEM SENSOR PROTEIN"/>
    <property type="match status" value="1"/>
</dbReference>
<dbReference type="Gene3D" id="3.30.565.10">
    <property type="entry name" value="Histidine kinase-like ATPase, C-terminal domain"/>
    <property type="match status" value="1"/>
</dbReference>